<name>A0A8S5NWM6_9CAUD</name>
<evidence type="ECO:0000313" key="2">
    <source>
        <dbReference type="EMBL" id="DAD98618.1"/>
    </source>
</evidence>
<feature type="region of interest" description="Disordered" evidence="1">
    <location>
        <begin position="55"/>
        <end position="82"/>
    </location>
</feature>
<reference evidence="2" key="1">
    <citation type="journal article" date="2021" name="Proc. Natl. Acad. Sci. U.S.A.">
        <title>A Catalog of Tens of Thousands of Viruses from Human Metagenomes Reveals Hidden Associations with Chronic Diseases.</title>
        <authorList>
            <person name="Tisza M.J."/>
            <person name="Buck C.B."/>
        </authorList>
    </citation>
    <scope>NUCLEOTIDE SEQUENCE</scope>
    <source>
        <strain evidence="2">CtTnV63</strain>
    </source>
</reference>
<proteinExistence type="predicted"/>
<evidence type="ECO:0000256" key="1">
    <source>
        <dbReference type="SAM" id="MobiDB-lite"/>
    </source>
</evidence>
<accession>A0A8S5NWM6</accession>
<feature type="compositionally biased region" description="Basic and acidic residues" evidence="1">
    <location>
        <begin position="67"/>
        <end position="82"/>
    </location>
</feature>
<dbReference type="EMBL" id="BK015264">
    <property type="protein sequence ID" value="DAD98618.1"/>
    <property type="molecule type" value="Genomic_DNA"/>
</dbReference>
<organism evidence="2">
    <name type="scientific">Siphoviridae sp. ctTnV63</name>
    <dbReference type="NCBI Taxonomy" id="2825523"/>
    <lineage>
        <taxon>Viruses</taxon>
        <taxon>Duplodnaviria</taxon>
        <taxon>Heunggongvirae</taxon>
        <taxon>Uroviricota</taxon>
        <taxon>Caudoviricetes</taxon>
    </lineage>
</organism>
<protein>
    <submittedName>
        <fullName evidence="2">Uncharacterized protein</fullName>
    </submittedName>
</protein>
<sequence>MLRITADIEKEVKRLMATGMNEAEARETAEYDYEIEHGGKDLKYDLTEEQQKVAKKMTSTGTRKKKAEFSWQKKERKPDEEKRDLISKLFEFIAEVIDGKAVVSNKERQIDFVVSNNNYSITLTRHRPPKEK</sequence>